<keyword evidence="4" id="KW-0805">Transcription regulation</keyword>
<dbReference type="CDD" id="cd07153">
    <property type="entry name" value="Fur_like"/>
    <property type="match status" value="1"/>
</dbReference>
<keyword evidence="9" id="KW-1185">Reference proteome</keyword>
<dbReference type="EMBL" id="JAPDPI010000028">
    <property type="protein sequence ID" value="MCW3806686.1"/>
    <property type="molecule type" value="Genomic_DNA"/>
</dbReference>
<feature type="binding site" evidence="7">
    <location>
        <position position="98"/>
    </location>
    <ligand>
        <name>Zn(2+)</name>
        <dbReference type="ChEBI" id="CHEBI:29105"/>
    </ligand>
</feature>
<comment type="caution">
    <text evidence="8">The sequence shown here is derived from an EMBL/GenBank/DDBJ whole genome shotgun (WGS) entry which is preliminary data.</text>
</comment>
<keyword evidence="5" id="KW-0238">DNA-binding</keyword>
<dbReference type="InterPro" id="IPR043135">
    <property type="entry name" value="Fur_C"/>
</dbReference>
<dbReference type="Proteomes" id="UP001207408">
    <property type="component" value="Unassembled WGS sequence"/>
</dbReference>
<dbReference type="SUPFAM" id="SSF46785">
    <property type="entry name" value="Winged helix' DNA-binding domain"/>
    <property type="match status" value="1"/>
</dbReference>
<dbReference type="GO" id="GO:0000976">
    <property type="term" value="F:transcription cis-regulatory region binding"/>
    <property type="evidence" value="ECO:0007669"/>
    <property type="project" value="TreeGrafter"/>
</dbReference>
<evidence type="ECO:0000256" key="7">
    <source>
        <dbReference type="PIRSR" id="PIRSR602481-1"/>
    </source>
</evidence>
<dbReference type="Gene3D" id="1.10.10.10">
    <property type="entry name" value="Winged helix-like DNA-binding domain superfamily/Winged helix DNA-binding domain"/>
    <property type="match status" value="1"/>
</dbReference>
<dbReference type="AlphaFoldDB" id="A0AAE3MFV5"/>
<comment type="similarity">
    <text evidence="1">Belongs to the Fur family.</text>
</comment>
<dbReference type="GO" id="GO:1900376">
    <property type="term" value="P:regulation of secondary metabolite biosynthetic process"/>
    <property type="evidence" value="ECO:0007669"/>
    <property type="project" value="TreeGrafter"/>
</dbReference>
<feature type="binding site" evidence="7">
    <location>
        <position position="141"/>
    </location>
    <ligand>
        <name>Zn(2+)</name>
        <dbReference type="ChEBI" id="CHEBI:29105"/>
    </ligand>
</feature>
<reference evidence="8" key="1">
    <citation type="submission" date="2022-10" db="EMBL/GenBank/DDBJ databases">
        <authorList>
            <person name="Yu W.X."/>
        </authorList>
    </citation>
    <scope>NUCLEOTIDE SEQUENCE</scope>
    <source>
        <strain evidence="8">D04</strain>
    </source>
</reference>
<evidence type="ECO:0000313" key="9">
    <source>
        <dbReference type="Proteomes" id="UP001207408"/>
    </source>
</evidence>
<dbReference type="GO" id="GO:0003700">
    <property type="term" value="F:DNA-binding transcription factor activity"/>
    <property type="evidence" value="ECO:0007669"/>
    <property type="project" value="InterPro"/>
</dbReference>
<dbReference type="Gene3D" id="3.30.1490.190">
    <property type="match status" value="1"/>
</dbReference>
<dbReference type="InterPro" id="IPR002481">
    <property type="entry name" value="FUR"/>
</dbReference>
<accession>A0AAE3MFV5</accession>
<keyword evidence="3 7" id="KW-0862">Zinc</keyword>
<feature type="binding site" evidence="7">
    <location>
        <position position="95"/>
    </location>
    <ligand>
        <name>Zn(2+)</name>
        <dbReference type="ChEBI" id="CHEBI:29105"/>
    </ligand>
</feature>
<dbReference type="RefSeq" id="WP_301200348.1">
    <property type="nucleotide sequence ID" value="NZ_JAPDPI010000028.1"/>
</dbReference>
<dbReference type="GO" id="GO:0008270">
    <property type="term" value="F:zinc ion binding"/>
    <property type="evidence" value="ECO:0007669"/>
    <property type="project" value="TreeGrafter"/>
</dbReference>
<dbReference type="GO" id="GO:0045892">
    <property type="term" value="P:negative regulation of DNA-templated transcription"/>
    <property type="evidence" value="ECO:0007669"/>
    <property type="project" value="TreeGrafter"/>
</dbReference>
<evidence type="ECO:0000313" key="8">
    <source>
        <dbReference type="EMBL" id="MCW3806686.1"/>
    </source>
</evidence>
<dbReference type="PANTHER" id="PTHR33202">
    <property type="entry name" value="ZINC UPTAKE REGULATION PROTEIN"/>
    <property type="match status" value="1"/>
</dbReference>
<evidence type="ECO:0000256" key="6">
    <source>
        <dbReference type="ARBA" id="ARBA00023163"/>
    </source>
</evidence>
<proteinExistence type="inferred from homology"/>
<protein>
    <submittedName>
        <fullName evidence="8">Transcriptional repressor</fullName>
    </submittedName>
</protein>
<dbReference type="InterPro" id="IPR036388">
    <property type="entry name" value="WH-like_DNA-bd_sf"/>
</dbReference>
<evidence type="ECO:0000256" key="5">
    <source>
        <dbReference type="ARBA" id="ARBA00023125"/>
    </source>
</evidence>
<evidence type="ECO:0000256" key="1">
    <source>
        <dbReference type="ARBA" id="ARBA00007957"/>
    </source>
</evidence>
<gene>
    <name evidence="8" type="ORF">OM074_13705</name>
</gene>
<dbReference type="Pfam" id="PF01475">
    <property type="entry name" value="FUR"/>
    <property type="match status" value="1"/>
</dbReference>
<dbReference type="InterPro" id="IPR036390">
    <property type="entry name" value="WH_DNA-bd_sf"/>
</dbReference>
<evidence type="ECO:0000256" key="2">
    <source>
        <dbReference type="ARBA" id="ARBA00022491"/>
    </source>
</evidence>
<evidence type="ECO:0000256" key="3">
    <source>
        <dbReference type="ARBA" id="ARBA00022833"/>
    </source>
</evidence>
<sequence length="141" mass="16369">MKKLTEQISEKIKSEGLKVTPQRMAVLKAVYELNNHPTADNILAYVRKENPNVAMGTIYKVLDTLIENKLVKKVTTDNGVMRYDGIMENHHHLYCVECDLIEDYNDKELDKLLTDYFKKKNIKGFKLKNFVLQINGTFNKC</sequence>
<name>A0AAE3MFV5_9BACT</name>
<evidence type="ECO:0000256" key="4">
    <source>
        <dbReference type="ARBA" id="ARBA00023015"/>
    </source>
</evidence>
<dbReference type="PANTHER" id="PTHR33202:SF7">
    <property type="entry name" value="FERRIC UPTAKE REGULATION PROTEIN"/>
    <property type="match status" value="1"/>
</dbReference>
<keyword evidence="2" id="KW-0678">Repressor</keyword>
<organism evidence="8 9">
    <name type="scientific">Plebeiibacterium marinum</name>
    <dbReference type="NCBI Taxonomy" id="2992111"/>
    <lineage>
        <taxon>Bacteria</taxon>
        <taxon>Pseudomonadati</taxon>
        <taxon>Bacteroidota</taxon>
        <taxon>Bacteroidia</taxon>
        <taxon>Marinilabiliales</taxon>
        <taxon>Marinilabiliaceae</taxon>
        <taxon>Plebeiibacterium</taxon>
    </lineage>
</organism>
<keyword evidence="6" id="KW-0804">Transcription</keyword>
<keyword evidence="7" id="KW-0479">Metal-binding</keyword>
<comment type="cofactor">
    <cofactor evidence="7">
        <name>Zn(2+)</name>
        <dbReference type="ChEBI" id="CHEBI:29105"/>
    </cofactor>
    <text evidence="7">Binds 1 zinc ion per subunit.</text>
</comment>